<dbReference type="InParanoid" id="A8PDG7"/>
<organism evidence="1 2">
    <name type="scientific">Coprinopsis cinerea (strain Okayama-7 / 130 / ATCC MYA-4618 / FGSC 9003)</name>
    <name type="common">Inky cap fungus</name>
    <name type="synonym">Hormographiella aspergillata</name>
    <dbReference type="NCBI Taxonomy" id="240176"/>
    <lineage>
        <taxon>Eukaryota</taxon>
        <taxon>Fungi</taxon>
        <taxon>Dikarya</taxon>
        <taxon>Basidiomycota</taxon>
        <taxon>Agaricomycotina</taxon>
        <taxon>Agaricomycetes</taxon>
        <taxon>Agaricomycetidae</taxon>
        <taxon>Agaricales</taxon>
        <taxon>Agaricineae</taxon>
        <taxon>Psathyrellaceae</taxon>
        <taxon>Coprinopsis</taxon>
    </lineage>
</organism>
<dbReference type="EMBL" id="AACS02000006">
    <property type="protein sequence ID" value="EAU81235.1"/>
    <property type="molecule type" value="Genomic_DNA"/>
</dbReference>
<dbReference type="InterPro" id="IPR031755">
    <property type="entry name" value="Inhibitor_I66"/>
</dbReference>
<dbReference type="CDD" id="cd23428">
    <property type="entry name" value="beta-trefoil_Ricin_SPI"/>
    <property type="match status" value="1"/>
</dbReference>
<proteinExistence type="predicted"/>
<evidence type="ECO:0000313" key="1">
    <source>
        <dbReference type="EMBL" id="EAU81235.1"/>
    </source>
</evidence>
<comment type="caution">
    <text evidence="1">The sequence shown here is derived from an EMBL/GenBank/DDBJ whole genome shotgun (WGS) entry which is preliminary data.</text>
</comment>
<sequence>MSISSGAYTITSKLNGLPVSCSLAEDRSMTPKRILVLFEDGSNSDKSWDIEEDDGAYILKSKGNPVMPLERKLFADLRTSSRTYLVQTPVIWMLKPQNFSSIVNVNTEEGWALPDDAKAMWQVDATLLSVPPTDPPRFPDNDLFIFKRVESD</sequence>
<dbReference type="RefSeq" id="XP_001840595.1">
    <property type="nucleotide sequence ID" value="XM_001840543.1"/>
</dbReference>
<dbReference type="OrthoDB" id="3439489at2759"/>
<accession>A8PDG7</accession>
<dbReference type="Gene3D" id="2.80.10.50">
    <property type="match status" value="1"/>
</dbReference>
<dbReference type="AlphaFoldDB" id="A8PDG7"/>
<dbReference type="KEGG" id="cci:CC1G_09479"/>
<dbReference type="Pfam" id="PF16850">
    <property type="entry name" value="Inhibitor_I66"/>
    <property type="match status" value="1"/>
</dbReference>
<dbReference type="MEROPS" id="I66.003"/>
<keyword evidence="2" id="KW-1185">Reference proteome</keyword>
<dbReference type="VEuPathDB" id="FungiDB:CC1G_09479"/>
<dbReference type="GO" id="GO:0004867">
    <property type="term" value="F:serine-type endopeptidase inhibitor activity"/>
    <property type="evidence" value="ECO:0007669"/>
    <property type="project" value="InterPro"/>
</dbReference>
<reference evidence="1 2" key="1">
    <citation type="journal article" date="2010" name="Proc. Natl. Acad. Sci. U.S.A.">
        <title>Insights into evolution of multicellular fungi from the assembled chromosomes of the mushroom Coprinopsis cinerea (Coprinus cinereus).</title>
        <authorList>
            <person name="Stajich J.E."/>
            <person name="Wilke S.K."/>
            <person name="Ahren D."/>
            <person name="Au C.H."/>
            <person name="Birren B.W."/>
            <person name="Borodovsky M."/>
            <person name="Burns C."/>
            <person name="Canback B."/>
            <person name="Casselton L.A."/>
            <person name="Cheng C.K."/>
            <person name="Deng J."/>
            <person name="Dietrich F.S."/>
            <person name="Fargo D.C."/>
            <person name="Farman M.L."/>
            <person name="Gathman A.C."/>
            <person name="Goldberg J."/>
            <person name="Guigo R."/>
            <person name="Hoegger P.J."/>
            <person name="Hooker J.B."/>
            <person name="Huggins A."/>
            <person name="James T.Y."/>
            <person name="Kamada T."/>
            <person name="Kilaru S."/>
            <person name="Kodira C."/>
            <person name="Kues U."/>
            <person name="Kupfer D."/>
            <person name="Kwan H.S."/>
            <person name="Lomsadze A."/>
            <person name="Li W."/>
            <person name="Lilly W.W."/>
            <person name="Ma L.J."/>
            <person name="Mackey A.J."/>
            <person name="Manning G."/>
            <person name="Martin F."/>
            <person name="Muraguchi H."/>
            <person name="Natvig D.O."/>
            <person name="Palmerini H."/>
            <person name="Ramesh M.A."/>
            <person name="Rehmeyer C.J."/>
            <person name="Roe B.A."/>
            <person name="Shenoy N."/>
            <person name="Stanke M."/>
            <person name="Ter-Hovhannisyan V."/>
            <person name="Tunlid A."/>
            <person name="Velagapudi R."/>
            <person name="Vision T.J."/>
            <person name="Zeng Q."/>
            <person name="Zolan M.E."/>
            <person name="Pukkila P.J."/>
        </authorList>
    </citation>
    <scope>NUCLEOTIDE SEQUENCE [LARGE SCALE GENOMIC DNA]</scope>
    <source>
        <strain evidence="2">Okayama-7 / 130 / ATCC MYA-4618 / FGSC 9003</strain>
    </source>
</reference>
<protein>
    <submittedName>
        <fullName evidence="1">Uncharacterized protein</fullName>
    </submittedName>
</protein>
<dbReference type="Proteomes" id="UP000001861">
    <property type="component" value="Unassembled WGS sequence"/>
</dbReference>
<evidence type="ECO:0000313" key="2">
    <source>
        <dbReference type="Proteomes" id="UP000001861"/>
    </source>
</evidence>
<gene>
    <name evidence="1" type="ORF">CC1G_09479</name>
</gene>
<dbReference type="GeneID" id="6017244"/>
<name>A8PDG7_COPC7</name>
<dbReference type="STRING" id="240176.A8PDG7"/>